<keyword evidence="7" id="KW-0732">Signal</keyword>
<evidence type="ECO:0000256" key="7">
    <source>
        <dbReference type="SAM" id="SignalP"/>
    </source>
</evidence>
<dbReference type="SUPFAM" id="SSF56024">
    <property type="entry name" value="Phospholipase D/nuclease"/>
    <property type="match status" value="2"/>
</dbReference>
<protein>
    <recommendedName>
        <fullName evidence="2">phospholipase D</fullName>
        <ecNumber evidence="2">3.1.4.4</ecNumber>
    </recommendedName>
</protein>
<evidence type="ECO:0000256" key="4">
    <source>
        <dbReference type="ARBA" id="ARBA00022801"/>
    </source>
</evidence>
<dbReference type="GO" id="GO:0009395">
    <property type="term" value="P:phospholipid catabolic process"/>
    <property type="evidence" value="ECO:0007669"/>
    <property type="project" value="TreeGrafter"/>
</dbReference>
<dbReference type="PANTHER" id="PTHR18896:SF76">
    <property type="entry name" value="PHOSPHOLIPASE"/>
    <property type="match status" value="1"/>
</dbReference>
<evidence type="ECO:0000256" key="5">
    <source>
        <dbReference type="ARBA" id="ARBA00022963"/>
    </source>
</evidence>
<comment type="caution">
    <text evidence="9">The sequence shown here is derived from an EMBL/GenBank/DDBJ whole genome shotgun (WGS) entry which is preliminary data.</text>
</comment>
<evidence type="ECO:0000313" key="9">
    <source>
        <dbReference type="EMBL" id="TMW61324.1"/>
    </source>
</evidence>
<dbReference type="OrthoDB" id="14911at2759"/>
<keyword evidence="4" id="KW-0378">Hydrolase</keyword>
<dbReference type="SMART" id="SM00155">
    <property type="entry name" value="PLDc"/>
    <property type="match status" value="2"/>
</dbReference>
<evidence type="ECO:0000256" key="2">
    <source>
        <dbReference type="ARBA" id="ARBA00012027"/>
    </source>
</evidence>
<gene>
    <name evidence="9" type="ORF">Poli38472_012515</name>
</gene>
<dbReference type="InterPro" id="IPR001736">
    <property type="entry name" value="PLipase_D/transphosphatidylase"/>
</dbReference>
<keyword evidence="3" id="KW-0677">Repeat</keyword>
<keyword evidence="5" id="KW-0442">Lipid degradation</keyword>
<evidence type="ECO:0000313" key="10">
    <source>
        <dbReference type="Proteomes" id="UP000794436"/>
    </source>
</evidence>
<evidence type="ECO:0000256" key="1">
    <source>
        <dbReference type="ARBA" id="ARBA00000798"/>
    </source>
</evidence>
<dbReference type="InterPro" id="IPR015679">
    <property type="entry name" value="PLipase_D_fam"/>
</dbReference>
<name>A0A8K1CE10_PYTOL</name>
<dbReference type="PANTHER" id="PTHR18896">
    <property type="entry name" value="PHOSPHOLIPASE D"/>
    <property type="match status" value="1"/>
</dbReference>
<evidence type="ECO:0000259" key="8">
    <source>
        <dbReference type="PROSITE" id="PS50035"/>
    </source>
</evidence>
<dbReference type="Pfam" id="PF13091">
    <property type="entry name" value="PLDc_2"/>
    <property type="match status" value="1"/>
</dbReference>
<feature type="signal peptide" evidence="7">
    <location>
        <begin position="1"/>
        <end position="25"/>
    </location>
</feature>
<reference evidence="9" key="1">
    <citation type="submission" date="2019-03" db="EMBL/GenBank/DDBJ databases">
        <title>Long read genome sequence of the mycoparasitic Pythium oligandrum ATCC 38472 isolated from sugarbeet rhizosphere.</title>
        <authorList>
            <person name="Gaulin E."/>
        </authorList>
    </citation>
    <scope>NUCLEOTIDE SEQUENCE</scope>
    <source>
        <strain evidence="9">ATCC 38472_TT</strain>
    </source>
</reference>
<dbReference type="Proteomes" id="UP000794436">
    <property type="component" value="Unassembled WGS sequence"/>
</dbReference>
<sequence>MLRPSTLRWLTAVCALVLWTDRVAGDPFDVACGAQSFVDMLVTLCICSPCAFCHFDILTLKCVASENPESLPLPEQPYSPDPVSLGDPFQQPSLRPVDWFLNDSEITASRGGIARTDLSTWSAGNHVDLFSSTDKFFASVVRDVEALPGNNSQLLFTGWEIDDIPFLPQDDKFWSTSRFKQLFGRAMDRGIQARALVWTNLFSRSINSALQKWMNAHQSGVWIFDNRLPYKSSSHHQKTIALLPSNNRPAVAYVGGIDLTSERWDTHYHNESILRRRRGITRSYDGWIDASTRVSGPVAYDVAANFAARWNSKQTPLRREGQILEFTNPPETSVPPITIPMRDNSIYQAQNGAGTASVQLVRTYSCKVGYDFAPRGELSILEGRLKAIRQAKNFIYVEDQYFILVPELLYALLEQLPQIQALVVVAQKPPLSTQVVGYQKLLYDMLHPLQMRFPEKVFVYAPRPSLALYVHTKVVLVDDVFLSVGSSNWNRRSMTSDSEVGVHIIDKNVKHSPDGIQIAGLARQFRLEKFSEFSGLSVEELDKMSFLDALSALDASTSDPTGPGIVAGLSVANDLYFHVYPSNIQDEVDAADHCPDPDH</sequence>
<organism evidence="9 10">
    <name type="scientific">Pythium oligandrum</name>
    <name type="common">Mycoparasitic fungus</name>
    <dbReference type="NCBI Taxonomy" id="41045"/>
    <lineage>
        <taxon>Eukaryota</taxon>
        <taxon>Sar</taxon>
        <taxon>Stramenopiles</taxon>
        <taxon>Oomycota</taxon>
        <taxon>Peronosporomycetes</taxon>
        <taxon>Pythiales</taxon>
        <taxon>Pythiaceae</taxon>
        <taxon>Pythium</taxon>
    </lineage>
</organism>
<dbReference type="EC" id="3.1.4.4" evidence="2"/>
<dbReference type="InterPro" id="IPR025202">
    <property type="entry name" value="PLD-like_dom"/>
</dbReference>
<evidence type="ECO:0000256" key="6">
    <source>
        <dbReference type="ARBA" id="ARBA00023098"/>
    </source>
</evidence>
<comment type="catalytic activity">
    <reaction evidence="1">
        <text>a 1,2-diacyl-sn-glycero-3-phosphocholine + H2O = a 1,2-diacyl-sn-glycero-3-phosphate + choline + H(+)</text>
        <dbReference type="Rhea" id="RHEA:14445"/>
        <dbReference type="ChEBI" id="CHEBI:15354"/>
        <dbReference type="ChEBI" id="CHEBI:15377"/>
        <dbReference type="ChEBI" id="CHEBI:15378"/>
        <dbReference type="ChEBI" id="CHEBI:57643"/>
        <dbReference type="ChEBI" id="CHEBI:58608"/>
        <dbReference type="EC" id="3.1.4.4"/>
    </reaction>
</comment>
<dbReference type="EMBL" id="SPLM01000076">
    <property type="protein sequence ID" value="TMW61324.1"/>
    <property type="molecule type" value="Genomic_DNA"/>
</dbReference>
<dbReference type="PROSITE" id="PS50035">
    <property type="entry name" value="PLD"/>
    <property type="match status" value="1"/>
</dbReference>
<dbReference type="CDD" id="cd09105">
    <property type="entry name" value="PLDc_vPLD1_2_like_2"/>
    <property type="match status" value="1"/>
</dbReference>
<proteinExistence type="predicted"/>
<dbReference type="AlphaFoldDB" id="A0A8K1CE10"/>
<dbReference type="Gene3D" id="3.30.870.10">
    <property type="entry name" value="Endonuclease Chain A"/>
    <property type="match status" value="2"/>
</dbReference>
<keyword evidence="6" id="KW-0443">Lipid metabolism</keyword>
<feature type="chain" id="PRO_5035421488" description="phospholipase D" evidence="7">
    <location>
        <begin position="26"/>
        <end position="599"/>
    </location>
</feature>
<feature type="domain" description="PLD phosphodiesterase" evidence="8">
    <location>
        <begin position="466"/>
        <end position="493"/>
    </location>
</feature>
<dbReference type="GO" id="GO:0005886">
    <property type="term" value="C:plasma membrane"/>
    <property type="evidence" value="ECO:0007669"/>
    <property type="project" value="TreeGrafter"/>
</dbReference>
<accession>A0A8K1CE10</accession>
<keyword evidence="10" id="KW-1185">Reference proteome</keyword>
<dbReference type="GO" id="GO:0004630">
    <property type="term" value="F:phospholipase D activity"/>
    <property type="evidence" value="ECO:0007669"/>
    <property type="project" value="UniProtKB-EC"/>
</dbReference>
<evidence type="ECO:0000256" key="3">
    <source>
        <dbReference type="ARBA" id="ARBA00022737"/>
    </source>
</evidence>